<accession>A0A376ZN72</accession>
<dbReference type="GO" id="GO:0005990">
    <property type="term" value="P:lactose catabolic process"/>
    <property type="evidence" value="ECO:0007669"/>
    <property type="project" value="TreeGrafter"/>
</dbReference>
<dbReference type="PANTHER" id="PTHR46323">
    <property type="entry name" value="BETA-GALACTOSIDASE"/>
    <property type="match status" value="1"/>
</dbReference>
<dbReference type="GO" id="GO:0004565">
    <property type="term" value="F:beta-galactosidase activity"/>
    <property type="evidence" value="ECO:0007669"/>
    <property type="project" value="UniProtKB-EC"/>
</dbReference>
<evidence type="ECO:0000256" key="4">
    <source>
        <dbReference type="ARBA" id="ARBA00023295"/>
    </source>
</evidence>
<dbReference type="PROSITE" id="PS00608">
    <property type="entry name" value="GLYCOSYL_HYDROL_F2_2"/>
    <property type="match status" value="1"/>
</dbReference>
<feature type="domain" description="Glycoside hydrolase family 2 catalytic" evidence="5">
    <location>
        <begin position="2"/>
        <end position="90"/>
    </location>
</feature>
<dbReference type="InterPro" id="IPR050347">
    <property type="entry name" value="Bact_Beta-galactosidase"/>
</dbReference>
<dbReference type="EC" id="3.2.1.23" evidence="2"/>
<evidence type="ECO:0000313" key="6">
    <source>
        <dbReference type="EMBL" id="STK65756.1"/>
    </source>
</evidence>
<keyword evidence="4 6" id="KW-0326">Glycosidase</keyword>
<protein>
    <recommendedName>
        <fullName evidence="2">beta-galactosidase</fullName>
        <ecNumber evidence="2">3.2.1.23</ecNumber>
    </recommendedName>
</protein>
<sequence length="110" mass="12702">MNRLTDDPRWLPAMSERVTRMVQRDRNHPSVIIWSLGNESGHGANHDALYRWNKSVDPSRPVQYEGGGADTTATDIICPMYARVDEDQPFRLCRNGPSKNGFRYLERRAR</sequence>
<dbReference type="InterPro" id="IPR017853">
    <property type="entry name" value="GH"/>
</dbReference>
<keyword evidence="3 6" id="KW-0378">Hydrolase</keyword>
<evidence type="ECO:0000256" key="3">
    <source>
        <dbReference type="ARBA" id="ARBA00022801"/>
    </source>
</evidence>
<name>A0A376ZN72_ECOLX</name>
<evidence type="ECO:0000259" key="5">
    <source>
        <dbReference type="Pfam" id="PF02836"/>
    </source>
</evidence>
<dbReference type="Proteomes" id="UP000255543">
    <property type="component" value="Unassembled WGS sequence"/>
</dbReference>
<evidence type="ECO:0000256" key="2">
    <source>
        <dbReference type="ARBA" id="ARBA00012756"/>
    </source>
</evidence>
<dbReference type="AlphaFoldDB" id="A0A376ZN72"/>
<evidence type="ECO:0000256" key="1">
    <source>
        <dbReference type="ARBA" id="ARBA00001412"/>
    </source>
</evidence>
<proteinExistence type="predicted"/>
<gene>
    <name evidence="6" type="primary">lacZ_3</name>
    <name evidence="6" type="ORF">NCTC8179_01594</name>
</gene>
<evidence type="ECO:0000313" key="7">
    <source>
        <dbReference type="Proteomes" id="UP000255543"/>
    </source>
</evidence>
<dbReference type="Pfam" id="PF02836">
    <property type="entry name" value="Glyco_hydro_2_C"/>
    <property type="match status" value="1"/>
</dbReference>
<dbReference type="EMBL" id="UGEB01000001">
    <property type="protein sequence ID" value="STK65756.1"/>
    <property type="molecule type" value="Genomic_DNA"/>
</dbReference>
<dbReference type="GO" id="GO:0009341">
    <property type="term" value="C:beta-galactosidase complex"/>
    <property type="evidence" value="ECO:0007669"/>
    <property type="project" value="TreeGrafter"/>
</dbReference>
<dbReference type="Gene3D" id="3.20.20.80">
    <property type="entry name" value="Glycosidases"/>
    <property type="match status" value="1"/>
</dbReference>
<organism evidence="6 7">
    <name type="scientific">Escherichia coli</name>
    <dbReference type="NCBI Taxonomy" id="562"/>
    <lineage>
        <taxon>Bacteria</taxon>
        <taxon>Pseudomonadati</taxon>
        <taxon>Pseudomonadota</taxon>
        <taxon>Gammaproteobacteria</taxon>
        <taxon>Enterobacterales</taxon>
        <taxon>Enterobacteriaceae</taxon>
        <taxon>Escherichia</taxon>
    </lineage>
</organism>
<reference evidence="6 7" key="1">
    <citation type="submission" date="2018-06" db="EMBL/GenBank/DDBJ databases">
        <authorList>
            <consortium name="Pathogen Informatics"/>
            <person name="Doyle S."/>
        </authorList>
    </citation>
    <scope>NUCLEOTIDE SEQUENCE [LARGE SCALE GENOMIC DNA]</scope>
    <source>
        <strain evidence="6 7">NCTC8179</strain>
    </source>
</reference>
<dbReference type="SUPFAM" id="SSF51445">
    <property type="entry name" value="(Trans)glycosidases"/>
    <property type="match status" value="1"/>
</dbReference>
<dbReference type="PANTHER" id="PTHR46323:SF2">
    <property type="entry name" value="BETA-GALACTOSIDASE"/>
    <property type="match status" value="1"/>
</dbReference>
<comment type="catalytic activity">
    <reaction evidence="1">
        <text>Hydrolysis of terminal non-reducing beta-D-galactose residues in beta-D-galactosides.</text>
        <dbReference type="EC" id="3.2.1.23"/>
    </reaction>
</comment>
<dbReference type="InterPro" id="IPR006103">
    <property type="entry name" value="Glyco_hydro_2_cat"/>
</dbReference>
<dbReference type="InterPro" id="IPR023232">
    <property type="entry name" value="Glyco_hydro_2_AS"/>
</dbReference>